<evidence type="ECO:0000259" key="8">
    <source>
        <dbReference type="Pfam" id="PF21338"/>
    </source>
</evidence>
<name>A0ABY2QAU1_9HYPH</name>
<keyword evidence="5" id="KW-0238">DNA-binding</keyword>
<dbReference type="EC" id="5.6.2.1" evidence="3"/>
<evidence type="ECO:0000259" key="7">
    <source>
        <dbReference type="Pfam" id="PF01028"/>
    </source>
</evidence>
<dbReference type="EMBL" id="SSNY01000004">
    <property type="protein sequence ID" value="THF57853.1"/>
    <property type="molecule type" value="Genomic_DNA"/>
</dbReference>
<feature type="domain" description="DNA topoisomerase IB N-terminal" evidence="8">
    <location>
        <begin position="42"/>
        <end position="90"/>
    </location>
</feature>
<organism evidence="9 10">
    <name type="scientific">Ollibium composti</name>
    <dbReference type="NCBI Taxonomy" id="2675109"/>
    <lineage>
        <taxon>Bacteria</taxon>
        <taxon>Pseudomonadati</taxon>
        <taxon>Pseudomonadota</taxon>
        <taxon>Alphaproteobacteria</taxon>
        <taxon>Hyphomicrobiales</taxon>
        <taxon>Phyllobacteriaceae</taxon>
        <taxon>Ollibium</taxon>
    </lineage>
</organism>
<accession>A0ABY2QAU1</accession>
<comment type="similarity">
    <text evidence="2">Belongs to the type IB topoisomerase family.</text>
</comment>
<dbReference type="RefSeq" id="WP_136356234.1">
    <property type="nucleotide sequence ID" value="NZ_SSNY01000004.1"/>
</dbReference>
<evidence type="ECO:0000256" key="2">
    <source>
        <dbReference type="ARBA" id="ARBA00006645"/>
    </source>
</evidence>
<dbReference type="Proteomes" id="UP000306441">
    <property type="component" value="Unassembled WGS sequence"/>
</dbReference>
<dbReference type="Gene3D" id="3.30.66.10">
    <property type="entry name" value="DNA topoisomerase I domain"/>
    <property type="match status" value="1"/>
</dbReference>
<evidence type="ECO:0000313" key="9">
    <source>
        <dbReference type="EMBL" id="THF57853.1"/>
    </source>
</evidence>
<evidence type="ECO:0000256" key="1">
    <source>
        <dbReference type="ARBA" id="ARBA00000213"/>
    </source>
</evidence>
<keyword evidence="4" id="KW-0799">Topoisomerase</keyword>
<dbReference type="InterPro" id="IPR049331">
    <property type="entry name" value="Top1B_N_bact"/>
</dbReference>
<reference evidence="9 10" key="1">
    <citation type="submission" date="2019-04" db="EMBL/GenBank/DDBJ databases">
        <title>Mesorhizobium composti sp. nov., isolated from compost.</title>
        <authorList>
            <person name="Lin S.-Y."/>
            <person name="Hameed A."/>
            <person name="Hsieh Y.-T."/>
            <person name="Young C.-C."/>
        </authorList>
    </citation>
    <scope>NUCLEOTIDE SEQUENCE [LARGE SCALE GENOMIC DNA]</scope>
    <source>
        <strain evidence="9 10">CC-YTH430</strain>
    </source>
</reference>
<dbReference type="InterPro" id="IPR014711">
    <property type="entry name" value="TopoI_cat_a-hlx-sub_euk"/>
</dbReference>
<dbReference type="InterPro" id="IPR035447">
    <property type="entry name" value="DNA_topo_I_N_sf"/>
</dbReference>
<proteinExistence type="inferred from homology"/>
<sequence>MLDKTKPNESGEDDPVAAAERAQLTYVSDGEPGIRRKGAPKRFYYVDPHGNPLKEGKTVQRIRALAIPPAWTDVWIAPDPNGHIQATGRDDKGRKQYRYHPDWAAERDGQKYSSLIAFAEALPRLRGRIDADLSRRGLPVERVVASVVWLLDNTMIRVGNVAYARDNKSFGLTTLRDRHVTIAGSSLRFAFKGKSGKEWRLKLVDRRIARVVRGAQDIPGQKLFQYLDEAGARHPVRSQDVNRYIREAAGNGFSAKHFRTWGGTIHAASLLAQTERPDSKTAQKRVLNGIIDKVAGRLGNTRSICRQCYIHPAVTEAWLEGNLLEGMTQANRGKRGIKGLDEEEALVLRWLKARGG</sequence>
<evidence type="ECO:0000256" key="4">
    <source>
        <dbReference type="ARBA" id="ARBA00023029"/>
    </source>
</evidence>
<dbReference type="SUPFAM" id="SSF56349">
    <property type="entry name" value="DNA breaking-rejoining enzymes"/>
    <property type="match status" value="1"/>
</dbReference>
<dbReference type="PRINTS" id="PR00416">
    <property type="entry name" value="EUTPISMRASEI"/>
</dbReference>
<comment type="caution">
    <text evidence="9">The sequence shown here is derived from an EMBL/GenBank/DDBJ whole genome shotgun (WGS) entry which is preliminary data.</text>
</comment>
<evidence type="ECO:0000313" key="10">
    <source>
        <dbReference type="Proteomes" id="UP000306441"/>
    </source>
</evidence>
<feature type="domain" description="DNA topoisomerase I catalytic core eukaryotic-type" evidence="7">
    <location>
        <begin position="105"/>
        <end position="307"/>
    </location>
</feature>
<evidence type="ECO:0000256" key="6">
    <source>
        <dbReference type="ARBA" id="ARBA00023235"/>
    </source>
</evidence>
<evidence type="ECO:0000256" key="5">
    <source>
        <dbReference type="ARBA" id="ARBA00023125"/>
    </source>
</evidence>
<dbReference type="Pfam" id="PF21338">
    <property type="entry name" value="Top1B_N_bact"/>
    <property type="match status" value="1"/>
</dbReference>
<dbReference type="InterPro" id="IPR001631">
    <property type="entry name" value="TopoI"/>
</dbReference>
<dbReference type="Gene3D" id="3.90.15.10">
    <property type="entry name" value="Topoisomerase I, Chain A, domain 3"/>
    <property type="match status" value="1"/>
</dbReference>
<dbReference type="PROSITE" id="PS52038">
    <property type="entry name" value="TOPO_IB_2"/>
    <property type="match status" value="1"/>
</dbReference>
<gene>
    <name evidence="9" type="ORF">E6C48_08895</name>
</gene>
<evidence type="ECO:0000256" key="3">
    <source>
        <dbReference type="ARBA" id="ARBA00012891"/>
    </source>
</evidence>
<keyword evidence="10" id="KW-1185">Reference proteome</keyword>
<dbReference type="SUPFAM" id="SSF55869">
    <property type="entry name" value="DNA topoisomerase I domain"/>
    <property type="match status" value="1"/>
</dbReference>
<protein>
    <recommendedName>
        <fullName evidence="3">DNA topoisomerase</fullName>
        <ecNumber evidence="3">5.6.2.1</ecNumber>
    </recommendedName>
</protein>
<dbReference type="Gene3D" id="1.10.132.120">
    <property type="match status" value="1"/>
</dbReference>
<keyword evidence="6" id="KW-0413">Isomerase</keyword>
<dbReference type="Pfam" id="PF01028">
    <property type="entry name" value="Topoisom_I"/>
    <property type="match status" value="1"/>
</dbReference>
<comment type="catalytic activity">
    <reaction evidence="1">
        <text>ATP-independent breakage of single-stranded DNA, followed by passage and rejoining.</text>
        <dbReference type="EC" id="5.6.2.1"/>
    </reaction>
</comment>
<dbReference type="InterPro" id="IPR011010">
    <property type="entry name" value="DNA_brk_join_enz"/>
</dbReference>
<dbReference type="InterPro" id="IPR013500">
    <property type="entry name" value="TopoI_cat_euk"/>
</dbReference>